<feature type="compositionally biased region" description="Acidic residues" evidence="1">
    <location>
        <begin position="119"/>
        <end position="131"/>
    </location>
</feature>
<feature type="compositionally biased region" description="Low complexity" evidence="1">
    <location>
        <begin position="80"/>
        <end position="93"/>
    </location>
</feature>
<feature type="region of interest" description="Disordered" evidence="1">
    <location>
        <begin position="40"/>
        <end position="141"/>
    </location>
</feature>
<dbReference type="EMBL" id="CM018033">
    <property type="protein sequence ID" value="KAA8544824.1"/>
    <property type="molecule type" value="Genomic_DNA"/>
</dbReference>
<evidence type="ECO:0000313" key="3">
    <source>
        <dbReference type="Proteomes" id="UP000325577"/>
    </source>
</evidence>
<keyword evidence="3" id="KW-1185">Reference proteome</keyword>
<evidence type="ECO:0000313" key="2">
    <source>
        <dbReference type="EMBL" id="KAA8544824.1"/>
    </source>
</evidence>
<reference evidence="2 3" key="1">
    <citation type="submission" date="2019-09" db="EMBL/GenBank/DDBJ databases">
        <title>A chromosome-level genome assembly of the Chinese tupelo Nyssa sinensis.</title>
        <authorList>
            <person name="Yang X."/>
            <person name="Kang M."/>
            <person name="Yang Y."/>
            <person name="Xiong H."/>
            <person name="Wang M."/>
            <person name="Zhang Z."/>
            <person name="Wang Z."/>
            <person name="Wu H."/>
            <person name="Ma T."/>
            <person name="Liu J."/>
            <person name="Xi Z."/>
        </authorList>
    </citation>
    <scope>NUCLEOTIDE SEQUENCE [LARGE SCALE GENOMIC DNA]</scope>
    <source>
        <strain evidence="2">J267</strain>
        <tissue evidence="2">Leaf</tissue>
    </source>
</reference>
<dbReference type="AlphaFoldDB" id="A0A5J5BQ97"/>
<sequence>MGQGVPIYKANMVMELLGPFPKRTLTQFKRHVGPAATDDIEDLKADATDGGGTVLDEDYLVDQTPHQYHRDPFPPHPFYLDLDASSSSAPPLAIHERQDHSTASLSTMATDLHSLIPDDKDDDDDDNDGDNGDFTLDTSTV</sequence>
<protein>
    <submittedName>
        <fullName evidence="2">Uncharacterized protein</fullName>
    </submittedName>
</protein>
<evidence type="ECO:0000256" key="1">
    <source>
        <dbReference type="SAM" id="MobiDB-lite"/>
    </source>
</evidence>
<proteinExistence type="predicted"/>
<accession>A0A5J5BQ97</accession>
<dbReference type="Proteomes" id="UP000325577">
    <property type="component" value="Linkage Group LG10"/>
</dbReference>
<organism evidence="2 3">
    <name type="scientific">Nyssa sinensis</name>
    <dbReference type="NCBI Taxonomy" id="561372"/>
    <lineage>
        <taxon>Eukaryota</taxon>
        <taxon>Viridiplantae</taxon>
        <taxon>Streptophyta</taxon>
        <taxon>Embryophyta</taxon>
        <taxon>Tracheophyta</taxon>
        <taxon>Spermatophyta</taxon>
        <taxon>Magnoliopsida</taxon>
        <taxon>eudicotyledons</taxon>
        <taxon>Gunneridae</taxon>
        <taxon>Pentapetalae</taxon>
        <taxon>asterids</taxon>
        <taxon>Cornales</taxon>
        <taxon>Nyssaceae</taxon>
        <taxon>Nyssa</taxon>
    </lineage>
</organism>
<name>A0A5J5BQ97_9ASTE</name>
<gene>
    <name evidence="2" type="ORF">F0562_019585</name>
</gene>